<evidence type="ECO:0000313" key="1">
    <source>
        <dbReference type="EMBL" id="KAG6942928.1"/>
    </source>
</evidence>
<organism evidence="1 2">
    <name type="scientific">Phytophthora cactorum</name>
    <dbReference type="NCBI Taxonomy" id="29920"/>
    <lineage>
        <taxon>Eukaryota</taxon>
        <taxon>Sar</taxon>
        <taxon>Stramenopiles</taxon>
        <taxon>Oomycota</taxon>
        <taxon>Peronosporomycetes</taxon>
        <taxon>Peronosporales</taxon>
        <taxon>Peronosporaceae</taxon>
        <taxon>Phytophthora</taxon>
    </lineage>
</organism>
<reference evidence="1" key="1">
    <citation type="submission" date="2021-01" db="EMBL/GenBank/DDBJ databases">
        <title>Phytophthora aleatoria, a newly-described species from Pinus radiata is distinct from Phytophthora cactorum isolates based on comparative genomics.</title>
        <authorList>
            <person name="Mcdougal R."/>
            <person name="Panda P."/>
            <person name="Williams N."/>
            <person name="Studholme D.J."/>
        </authorList>
    </citation>
    <scope>NUCLEOTIDE SEQUENCE</scope>
    <source>
        <strain evidence="1">NZFS 3830</strain>
    </source>
</reference>
<dbReference type="VEuPathDB" id="FungiDB:PC110_g3547"/>
<comment type="caution">
    <text evidence="1">The sequence shown here is derived from an EMBL/GenBank/DDBJ whole genome shotgun (WGS) entry which is preliminary data.</text>
</comment>
<accession>A0A8T1TN08</accession>
<protein>
    <submittedName>
        <fullName evidence="1">Uncharacterized protein</fullName>
    </submittedName>
</protein>
<evidence type="ECO:0000313" key="2">
    <source>
        <dbReference type="Proteomes" id="UP000688947"/>
    </source>
</evidence>
<name>A0A8T1TN08_9STRA</name>
<dbReference type="EMBL" id="JAENGZ010002757">
    <property type="protein sequence ID" value="KAG6942928.1"/>
    <property type="molecule type" value="Genomic_DNA"/>
</dbReference>
<dbReference type="Proteomes" id="UP000688947">
    <property type="component" value="Unassembled WGS sequence"/>
</dbReference>
<proteinExistence type="predicted"/>
<dbReference type="OrthoDB" id="142448at2759"/>
<dbReference type="AlphaFoldDB" id="A0A8T1TN08"/>
<gene>
    <name evidence="1" type="ORF">JG687_00018778</name>
</gene>
<sequence>MRMLECVHFDDNPTIIGATAGLLFGRYGASVMHYARTDSAAQLEAGSSGANLNLDFGSNTAPPPPPACDTYFDLLGAIQGLLTFVHTEWHEIFTRPLHGIREFVVANMDADPITRLSASSGRCTRSTITSVQCT</sequence>
<feature type="non-terminal residue" evidence="1">
    <location>
        <position position="134"/>
    </location>
</feature>